<dbReference type="AlphaFoldDB" id="A0A0A9CY44"/>
<dbReference type="GO" id="GO:0004386">
    <property type="term" value="F:helicase activity"/>
    <property type="evidence" value="ECO:0007669"/>
    <property type="project" value="UniProtKB-KW"/>
</dbReference>
<protein>
    <submittedName>
        <fullName evidence="2">Helicase, putative</fullName>
    </submittedName>
</protein>
<feature type="compositionally biased region" description="Pro residues" evidence="1">
    <location>
        <begin position="17"/>
        <end position="28"/>
    </location>
</feature>
<feature type="compositionally biased region" description="Low complexity" evidence="1">
    <location>
        <begin position="57"/>
        <end position="76"/>
    </location>
</feature>
<reference evidence="2" key="1">
    <citation type="submission" date="2014-09" db="EMBL/GenBank/DDBJ databases">
        <authorList>
            <person name="Magalhaes I.L.F."/>
            <person name="Oliveira U."/>
            <person name="Santos F.R."/>
            <person name="Vidigal T.H.D.A."/>
            <person name="Brescovit A.D."/>
            <person name="Santos A.J."/>
        </authorList>
    </citation>
    <scope>NUCLEOTIDE SEQUENCE</scope>
    <source>
        <tissue evidence="2">Shoot tissue taken approximately 20 cm above the soil surface</tissue>
    </source>
</reference>
<feature type="compositionally biased region" description="Polar residues" evidence="1">
    <location>
        <begin position="34"/>
        <end position="45"/>
    </location>
</feature>
<keyword evidence="2" id="KW-0547">Nucleotide-binding</keyword>
<sequence>MASLPTMPPLSRRRAPCLPPPPPSPPRSPSLACTTSPTPRATTRQPLPPACSPPAPRTLSPPRGSRSSSTPSRPRPYGASTTATPSWFQLIHQQERQWSPCMR</sequence>
<keyword evidence="2" id="KW-0347">Helicase</keyword>
<keyword evidence="2" id="KW-0378">Hydrolase</keyword>
<feature type="compositionally biased region" description="Pro residues" evidence="1">
    <location>
        <begin position="46"/>
        <end position="56"/>
    </location>
</feature>
<organism evidence="2">
    <name type="scientific">Arundo donax</name>
    <name type="common">Giant reed</name>
    <name type="synonym">Donax arundinaceus</name>
    <dbReference type="NCBI Taxonomy" id="35708"/>
    <lineage>
        <taxon>Eukaryota</taxon>
        <taxon>Viridiplantae</taxon>
        <taxon>Streptophyta</taxon>
        <taxon>Embryophyta</taxon>
        <taxon>Tracheophyta</taxon>
        <taxon>Spermatophyta</taxon>
        <taxon>Magnoliopsida</taxon>
        <taxon>Liliopsida</taxon>
        <taxon>Poales</taxon>
        <taxon>Poaceae</taxon>
        <taxon>PACMAD clade</taxon>
        <taxon>Arundinoideae</taxon>
        <taxon>Arundineae</taxon>
        <taxon>Arundo</taxon>
    </lineage>
</organism>
<reference evidence="2" key="2">
    <citation type="journal article" date="2015" name="Data Brief">
        <title>Shoot transcriptome of the giant reed, Arundo donax.</title>
        <authorList>
            <person name="Barrero R.A."/>
            <person name="Guerrero F.D."/>
            <person name="Moolhuijzen P."/>
            <person name="Goolsby J.A."/>
            <person name="Tidwell J."/>
            <person name="Bellgard S.E."/>
            <person name="Bellgard M.I."/>
        </authorList>
    </citation>
    <scope>NUCLEOTIDE SEQUENCE</scope>
    <source>
        <tissue evidence="2">Shoot tissue taken approximately 20 cm above the soil surface</tissue>
    </source>
</reference>
<feature type="region of interest" description="Disordered" evidence="1">
    <location>
        <begin position="1"/>
        <end position="103"/>
    </location>
</feature>
<accession>A0A0A9CY44</accession>
<proteinExistence type="predicted"/>
<evidence type="ECO:0000313" key="2">
    <source>
        <dbReference type="EMBL" id="JAD78320.1"/>
    </source>
</evidence>
<dbReference type="EMBL" id="GBRH01219575">
    <property type="protein sequence ID" value="JAD78320.1"/>
    <property type="molecule type" value="Transcribed_RNA"/>
</dbReference>
<evidence type="ECO:0000256" key="1">
    <source>
        <dbReference type="SAM" id="MobiDB-lite"/>
    </source>
</evidence>
<name>A0A0A9CY44_ARUDO</name>
<keyword evidence="2" id="KW-0067">ATP-binding</keyword>